<feature type="region of interest" description="Disordered" evidence="5">
    <location>
        <begin position="1022"/>
        <end position="1049"/>
    </location>
</feature>
<evidence type="ECO:0000256" key="2">
    <source>
        <dbReference type="ARBA" id="ARBA00006432"/>
    </source>
</evidence>
<evidence type="ECO:0000256" key="5">
    <source>
        <dbReference type="SAM" id="MobiDB-lite"/>
    </source>
</evidence>
<dbReference type="GO" id="GO:0072330">
    <property type="term" value="P:monocarboxylic acid biosynthetic process"/>
    <property type="evidence" value="ECO:0007669"/>
    <property type="project" value="UniProtKB-ARBA"/>
</dbReference>
<dbReference type="Gene3D" id="2.30.38.10">
    <property type="entry name" value="Luciferase, Domain 3"/>
    <property type="match status" value="1"/>
</dbReference>
<dbReference type="Gene3D" id="3.30.300.30">
    <property type="match status" value="1"/>
</dbReference>
<dbReference type="FunFam" id="1.10.1200.10:FF:000016">
    <property type="entry name" value="Non-ribosomal peptide synthase"/>
    <property type="match status" value="1"/>
</dbReference>
<evidence type="ECO:0000256" key="1">
    <source>
        <dbReference type="ARBA" id="ARBA00001957"/>
    </source>
</evidence>
<dbReference type="Pfam" id="PF00501">
    <property type="entry name" value="AMP-binding"/>
    <property type="match status" value="1"/>
</dbReference>
<evidence type="ECO:0000313" key="8">
    <source>
        <dbReference type="Proteomes" id="UP000214688"/>
    </source>
</evidence>
<gene>
    <name evidence="7" type="ORF">CIG75_06745</name>
</gene>
<dbReference type="KEGG" id="tab:CIG75_06745"/>
<dbReference type="GO" id="GO:0009366">
    <property type="term" value="C:enterobactin synthetase complex"/>
    <property type="evidence" value="ECO:0007669"/>
    <property type="project" value="TreeGrafter"/>
</dbReference>
<dbReference type="FunFam" id="3.40.50.980:FF:000001">
    <property type="entry name" value="Non-ribosomal peptide synthetase"/>
    <property type="match status" value="1"/>
</dbReference>
<dbReference type="SUPFAM" id="SSF52777">
    <property type="entry name" value="CoA-dependent acyltransferases"/>
    <property type="match status" value="2"/>
</dbReference>
<dbReference type="Gene3D" id="3.30.559.30">
    <property type="entry name" value="Nonribosomal peptide synthetase, condensation domain"/>
    <property type="match status" value="1"/>
</dbReference>
<dbReference type="GO" id="GO:0047527">
    <property type="term" value="F:2,3-dihydroxybenzoate-serine ligase activity"/>
    <property type="evidence" value="ECO:0007669"/>
    <property type="project" value="TreeGrafter"/>
</dbReference>
<dbReference type="SUPFAM" id="SSF47336">
    <property type="entry name" value="ACP-like"/>
    <property type="match status" value="1"/>
</dbReference>
<dbReference type="Pfam" id="PF00668">
    <property type="entry name" value="Condensation"/>
    <property type="match status" value="1"/>
</dbReference>
<dbReference type="InterPro" id="IPR036736">
    <property type="entry name" value="ACP-like_sf"/>
</dbReference>
<dbReference type="NCBIfam" id="TIGR01733">
    <property type="entry name" value="AA-adenyl-dom"/>
    <property type="match status" value="1"/>
</dbReference>
<dbReference type="PANTHER" id="PTHR45527:SF1">
    <property type="entry name" value="FATTY ACID SYNTHASE"/>
    <property type="match status" value="1"/>
</dbReference>
<dbReference type="CDD" id="cd19531">
    <property type="entry name" value="LCL_NRPS-like"/>
    <property type="match status" value="1"/>
</dbReference>
<dbReference type="FunFam" id="3.30.300.30:FF:000010">
    <property type="entry name" value="Enterobactin synthetase component F"/>
    <property type="match status" value="1"/>
</dbReference>
<evidence type="ECO:0000313" key="7">
    <source>
        <dbReference type="EMBL" id="ASS74700.1"/>
    </source>
</evidence>
<keyword evidence="8" id="KW-1185">Reference proteome</keyword>
<dbReference type="FunFam" id="2.30.38.10:FF:000001">
    <property type="entry name" value="Non-ribosomal peptide synthetase PvdI"/>
    <property type="match status" value="1"/>
</dbReference>
<dbReference type="CDD" id="cd05930">
    <property type="entry name" value="A_NRPS"/>
    <property type="match status" value="1"/>
</dbReference>
<comment type="cofactor">
    <cofactor evidence="1">
        <name>pantetheine 4'-phosphate</name>
        <dbReference type="ChEBI" id="CHEBI:47942"/>
    </cofactor>
</comment>
<dbReference type="PROSITE" id="PS50075">
    <property type="entry name" value="CARRIER"/>
    <property type="match status" value="1"/>
</dbReference>
<dbReference type="InterPro" id="IPR000873">
    <property type="entry name" value="AMP-dep_synth/lig_dom"/>
</dbReference>
<dbReference type="GO" id="GO:0005829">
    <property type="term" value="C:cytosol"/>
    <property type="evidence" value="ECO:0007669"/>
    <property type="project" value="TreeGrafter"/>
</dbReference>
<dbReference type="InterPro" id="IPR025110">
    <property type="entry name" value="AMP-bd_C"/>
</dbReference>
<dbReference type="PANTHER" id="PTHR45527">
    <property type="entry name" value="NONRIBOSOMAL PEPTIDE SYNTHETASE"/>
    <property type="match status" value="1"/>
</dbReference>
<dbReference type="GO" id="GO:0043041">
    <property type="term" value="P:amino acid activation for nonribosomal peptide biosynthetic process"/>
    <property type="evidence" value="ECO:0007669"/>
    <property type="project" value="TreeGrafter"/>
</dbReference>
<reference evidence="7 8" key="1">
    <citation type="journal article" date="2015" name="Int. J. Syst. Evol. Microbiol.">
        <title>Tumebacillus algifaecis sp. nov., isolated from decomposing algal scum.</title>
        <authorList>
            <person name="Wu Y.F."/>
            <person name="Zhang B."/>
            <person name="Xing P."/>
            <person name="Wu Q.L."/>
            <person name="Liu S.J."/>
        </authorList>
    </citation>
    <scope>NUCLEOTIDE SEQUENCE [LARGE SCALE GENOMIC DNA]</scope>
    <source>
        <strain evidence="7 8">THMBR28</strain>
    </source>
</reference>
<dbReference type="GO" id="GO:0008610">
    <property type="term" value="P:lipid biosynthetic process"/>
    <property type="evidence" value="ECO:0007669"/>
    <property type="project" value="UniProtKB-ARBA"/>
</dbReference>
<dbReference type="Gene3D" id="1.10.1200.10">
    <property type="entry name" value="ACP-like"/>
    <property type="match status" value="1"/>
</dbReference>
<dbReference type="InterPro" id="IPR020806">
    <property type="entry name" value="PKS_PP-bd"/>
</dbReference>
<evidence type="ECO:0000259" key="6">
    <source>
        <dbReference type="PROSITE" id="PS50075"/>
    </source>
</evidence>
<dbReference type="Gene3D" id="3.30.559.10">
    <property type="entry name" value="Chloramphenicol acetyltransferase-like domain"/>
    <property type="match status" value="1"/>
</dbReference>
<keyword evidence="4" id="KW-0597">Phosphoprotein</keyword>
<evidence type="ECO:0000256" key="3">
    <source>
        <dbReference type="ARBA" id="ARBA00022450"/>
    </source>
</evidence>
<evidence type="ECO:0000256" key="4">
    <source>
        <dbReference type="ARBA" id="ARBA00022553"/>
    </source>
</evidence>
<dbReference type="Pfam" id="PF13193">
    <property type="entry name" value="AMP-binding_C"/>
    <property type="match status" value="1"/>
</dbReference>
<dbReference type="InterPro" id="IPR045851">
    <property type="entry name" value="AMP-bd_C_sf"/>
</dbReference>
<sequence>MTSPGVYLFPLSYAQQRMWFLDKFVQDGAAYNITGAVRMRGHLDQQMLTDSLCAIALRHETLQTSFREVDGELMQVIDPAAGLQVPLIDLSGLPAVAREAEVQKRAREEARTPFDLEKAPLLRTTLLKLDDAEHVLLVTMHHIISDGWSMGVLMGEMRAYYRAFLHGQPDPLPELPIQYADYADWQKEYLASGVLEDQLSYWKQKLAGPLPVLDLPTDFARPAVQTLKGTFQEFQLSKEVVHSIKALSQREGVSIFMTLLSAFNVFLHRNTGQEDLIVGTPIANRTREEIEGLIGFFVNTLAIRTDLTGEPTFREVLGRVRDAAFEAYAHQDVPFERLVEEVSPERDLSRTPLFQVLFVLQNAPGGTAELPGLTLDTVQVDTGTSKFDLSLYLTEQEEGISGTVEYSTDLFQAETVARMMRHFENLLGAIAADPDAQIAALPLLDEEERTELLTAWNDTAVAYREDALIHQLFEEQTARTPDAVAVEFEAQTLSFRELDTRANLLATALQEQGIGAEHIVGVRMERSLEMMVALLGILKAGAAYLPLDPTYPEERLSFMVEDAGVQVVLTKEEVAAIPQQESVVPPTCPATADNAAYVIYTSGSTGKPKGVLVQHRNVVNFFTGMDARIGCGQGDAMAAVTSIGFDISVLELFWTLTRGCKVILLSETAILTGDLKPGATLLQGTPSLMSMLLANPDARKGLQSLEKILLGGEALPPTLAQEIKGELGARLFNMYGPTEATVWASVHEVQDEQGLIPLGGPIANTTLYILDKRLQPVPIGVAGELHIGGANITRGYLGRDELTAERFLPNPFGAGRLYKTGDLAAWRPDGTLKFLGRLDHQVKLRGFRIELGEIETALAQHPSVREAVVTALDNRVLTAYLVPEGEAPDSGELRHFLQEQLPEYMVPSLYLFLEKLPLTPNGKVDRNALPKPEGDRPELGTAYVAPSTDLEKRIAAIWQETLGVEKVGINDNFFELGGQSILIVNVHRRLTELGFQIAVVQLFQYPTVRTLAQFISGSQEESVVEQGKNRADTRQALRERRQSRANRRK</sequence>
<dbReference type="AlphaFoldDB" id="A0A223CZB4"/>
<dbReference type="RefSeq" id="WP_094235950.1">
    <property type="nucleotide sequence ID" value="NZ_CP022657.1"/>
</dbReference>
<dbReference type="InterPro" id="IPR001242">
    <property type="entry name" value="Condensation_dom"/>
</dbReference>
<feature type="domain" description="Carrier" evidence="6">
    <location>
        <begin position="945"/>
        <end position="1019"/>
    </location>
</feature>
<organism evidence="7 8">
    <name type="scientific">Tumebacillus algifaecis</name>
    <dbReference type="NCBI Taxonomy" id="1214604"/>
    <lineage>
        <taxon>Bacteria</taxon>
        <taxon>Bacillati</taxon>
        <taxon>Bacillota</taxon>
        <taxon>Bacilli</taxon>
        <taxon>Bacillales</taxon>
        <taxon>Alicyclobacillaceae</taxon>
        <taxon>Tumebacillus</taxon>
    </lineage>
</organism>
<feature type="compositionally biased region" description="Basic and acidic residues" evidence="5">
    <location>
        <begin position="1027"/>
        <end position="1042"/>
    </location>
</feature>
<dbReference type="InterPro" id="IPR010071">
    <property type="entry name" value="AA_adenyl_dom"/>
</dbReference>
<dbReference type="SUPFAM" id="SSF56801">
    <property type="entry name" value="Acetyl-CoA synthetase-like"/>
    <property type="match status" value="1"/>
</dbReference>
<dbReference type="Proteomes" id="UP000214688">
    <property type="component" value="Chromosome"/>
</dbReference>
<dbReference type="FunFam" id="3.40.50.12780:FF:000012">
    <property type="entry name" value="Non-ribosomal peptide synthetase"/>
    <property type="match status" value="1"/>
</dbReference>
<comment type="similarity">
    <text evidence="2">Belongs to the ATP-dependent AMP-binding enzyme family.</text>
</comment>
<dbReference type="Pfam" id="PF00550">
    <property type="entry name" value="PP-binding"/>
    <property type="match status" value="1"/>
</dbReference>
<dbReference type="InterPro" id="IPR020845">
    <property type="entry name" value="AMP-binding_CS"/>
</dbReference>
<dbReference type="EMBL" id="CP022657">
    <property type="protein sequence ID" value="ASS74700.1"/>
    <property type="molecule type" value="Genomic_DNA"/>
</dbReference>
<dbReference type="InterPro" id="IPR009081">
    <property type="entry name" value="PP-bd_ACP"/>
</dbReference>
<dbReference type="InterPro" id="IPR023213">
    <property type="entry name" value="CAT-like_dom_sf"/>
</dbReference>
<accession>A0A223CZB4</accession>
<protein>
    <recommendedName>
        <fullName evidence="6">Carrier domain-containing protein</fullName>
    </recommendedName>
</protein>
<dbReference type="GO" id="GO:0009239">
    <property type="term" value="P:enterobactin biosynthetic process"/>
    <property type="evidence" value="ECO:0007669"/>
    <property type="project" value="TreeGrafter"/>
</dbReference>
<dbReference type="GO" id="GO:0031177">
    <property type="term" value="F:phosphopantetheine binding"/>
    <property type="evidence" value="ECO:0007669"/>
    <property type="project" value="InterPro"/>
</dbReference>
<dbReference type="PROSITE" id="PS00455">
    <property type="entry name" value="AMP_BINDING"/>
    <property type="match status" value="1"/>
</dbReference>
<dbReference type="OrthoDB" id="2378884at2"/>
<keyword evidence="3" id="KW-0596">Phosphopantetheine</keyword>
<name>A0A223CZB4_9BACL</name>
<dbReference type="Gene3D" id="3.40.50.980">
    <property type="match status" value="2"/>
</dbReference>
<dbReference type="SMART" id="SM00823">
    <property type="entry name" value="PKS_PP"/>
    <property type="match status" value="1"/>
</dbReference>
<dbReference type="FunFam" id="3.30.559.10:FF:000012">
    <property type="entry name" value="Non-ribosomal peptide synthetase"/>
    <property type="match status" value="1"/>
</dbReference>
<proteinExistence type="inferred from homology"/>